<dbReference type="GO" id="GO:0015031">
    <property type="term" value="P:protein transport"/>
    <property type="evidence" value="ECO:0007669"/>
    <property type="project" value="InterPro"/>
</dbReference>
<evidence type="ECO:0008006" key="3">
    <source>
        <dbReference type="Google" id="ProtNLM"/>
    </source>
</evidence>
<comment type="caution">
    <text evidence="1">The sequence shown here is derived from an EMBL/GenBank/DDBJ whole genome shotgun (WGS) entry which is preliminary data.</text>
</comment>
<dbReference type="Gene3D" id="1.20.58.90">
    <property type="match status" value="1"/>
</dbReference>
<evidence type="ECO:0000313" key="2">
    <source>
        <dbReference type="Proteomes" id="UP000558284"/>
    </source>
</evidence>
<evidence type="ECO:0000313" key="1">
    <source>
        <dbReference type="EMBL" id="MBA1139461.1"/>
    </source>
</evidence>
<dbReference type="InterPro" id="IPR021123">
    <property type="entry name" value="T3SS_needle-like"/>
</dbReference>
<dbReference type="RefSeq" id="WP_181056183.1">
    <property type="nucleotide sequence ID" value="NZ_JACDTY010000002.1"/>
</dbReference>
<gene>
    <name evidence="1" type="ORF">H0241_04215</name>
</gene>
<proteinExistence type="predicted"/>
<dbReference type="AlphaFoldDB" id="A0A838B063"/>
<accession>A0A838B063</accession>
<organism evidence="1 2">
    <name type="scientific">Mesorhizobium neociceri</name>
    <dbReference type="NCBI Taxonomy" id="1307853"/>
    <lineage>
        <taxon>Bacteria</taxon>
        <taxon>Pseudomonadati</taxon>
        <taxon>Pseudomonadota</taxon>
        <taxon>Alphaproteobacteria</taxon>
        <taxon>Hyphomicrobiales</taxon>
        <taxon>Phyllobacteriaceae</taxon>
        <taxon>Mesorhizobium</taxon>
    </lineage>
</organism>
<name>A0A838B063_9HYPH</name>
<dbReference type="EMBL" id="JACDTY010000002">
    <property type="protein sequence ID" value="MBA1139461.1"/>
    <property type="molecule type" value="Genomic_DNA"/>
</dbReference>
<dbReference type="SUPFAM" id="SSF140129">
    <property type="entry name" value="MxiH-like"/>
    <property type="match status" value="1"/>
</dbReference>
<protein>
    <recommendedName>
        <fullName evidence="3">EscF/YscF/HrpA family type III secretion system needle major subunit</fullName>
    </recommendedName>
</protein>
<dbReference type="InterPro" id="IPR037203">
    <property type="entry name" value="T3SS_needle-like_sf"/>
</dbReference>
<reference evidence="1 2" key="1">
    <citation type="submission" date="2020-07" db="EMBL/GenBank/DDBJ databases">
        <title>Definition of the novel symbiovar canariense within Mesorhizobium novociceri, a new species of genus Mesorhizobium nodulating Cicer canariense in the Caldera de Taburiente National Park (La Palma, Canary Islands).</title>
        <authorList>
            <person name="Leon-Barrios M."/>
            <person name="Perez-Yepez J."/>
            <person name="Flores-Felix J.D."/>
            <person name="Ramirez-Baena M.H."/>
            <person name="Pulido-Suarez L."/>
            <person name="Igual J.M."/>
            <person name="Velazquez E."/>
            <person name="Peix A."/>
        </authorList>
    </citation>
    <scope>NUCLEOTIDE SEQUENCE [LARGE SCALE GENOMIC DNA]</scope>
    <source>
        <strain evidence="1 2">CCANP35</strain>
    </source>
</reference>
<dbReference type="Pfam" id="PF09392">
    <property type="entry name" value="T3SS_needle_F"/>
    <property type="match status" value="1"/>
</dbReference>
<dbReference type="Proteomes" id="UP000558284">
    <property type="component" value="Unassembled WGS sequence"/>
</dbReference>
<keyword evidence="2" id="KW-1185">Reference proteome</keyword>
<sequence>MSTIPDAGFNLNAVNSGLGAVTVSAERNLRSFMASMDPNNASDLIKLQSLSQQWSLNLNLQSNMVKLLYDALRGVVQKIN</sequence>